<comment type="caution">
    <text evidence="2">The sequence shown here is derived from an EMBL/GenBank/DDBJ whole genome shotgun (WGS) entry which is preliminary data.</text>
</comment>
<sequence>MSASTRWDDVRTRLVDELATLDDGESLVLSEPDRAAPPTRRRWFGLGRRSGPAATAGRYVQASRLGADLLCESVSAAYADLTPEQTAALQTQGWSDPEEQPRGVTSENHVYVGRVEAPAESADMLVGALRVLGTGVPDARWRWDRVA</sequence>
<evidence type="ECO:0000259" key="1">
    <source>
        <dbReference type="Pfam" id="PF22552"/>
    </source>
</evidence>
<evidence type="ECO:0000313" key="2">
    <source>
        <dbReference type="EMBL" id="KUG53431.1"/>
    </source>
</evidence>
<accession>A0A0W8I5C6</accession>
<reference evidence="2 3" key="1">
    <citation type="submission" date="2015-12" db="EMBL/GenBank/DDBJ databases">
        <title>Serinicoccus chungangenesis strain CD08_5 genome sequencing and assembly.</title>
        <authorList>
            <person name="Chander A.M."/>
            <person name="Kaur G."/>
            <person name="Nair G.R."/>
            <person name="Dhawan D.K."/>
            <person name="Kochhar R.K."/>
            <person name="Mayilraj S."/>
            <person name="Bhadada S.K."/>
        </authorList>
    </citation>
    <scope>NUCLEOTIDE SEQUENCE [LARGE SCALE GENOMIC DNA]</scope>
    <source>
        <strain evidence="2 3">CD08_5</strain>
    </source>
</reference>
<dbReference type="InterPro" id="IPR054344">
    <property type="entry name" value="TY-Chap_N"/>
</dbReference>
<proteinExistence type="predicted"/>
<organism evidence="2 3">
    <name type="scientific">Serinicoccus chungangensis</name>
    <dbReference type="NCBI Taxonomy" id="767452"/>
    <lineage>
        <taxon>Bacteria</taxon>
        <taxon>Bacillati</taxon>
        <taxon>Actinomycetota</taxon>
        <taxon>Actinomycetes</taxon>
        <taxon>Micrococcales</taxon>
        <taxon>Ornithinimicrobiaceae</taxon>
        <taxon>Serinicoccus</taxon>
    </lineage>
</organism>
<dbReference type="STRING" id="767452.AVL62_01120"/>
<protein>
    <recommendedName>
        <fullName evidence="1">TY-Chap N-terminal domain-containing protein</fullName>
    </recommendedName>
</protein>
<feature type="domain" description="TY-Chap N-terminal" evidence="1">
    <location>
        <begin position="6"/>
        <end position="134"/>
    </location>
</feature>
<name>A0A0W8I5C6_9MICO</name>
<dbReference type="Pfam" id="PF22552">
    <property type="entry name" value="TY-Chap3"/>
    <property type="match status" value="1"/>
</dbReference>
<dbReference type="OrthoDB" id="4863639at2"/>
<dbReference type="Proteomes" id="UP000054837">
    <property type="component" value="Unassembled WGS sequence"/>
</dbReference>
<dbReference type="RefSeq" id="WP_058891439.1">
    <property type="nucleotide sequence ID" value="NZ_LQBL01000028.1"/>
</dbReference>
<evidence type="ECO:0000313" key="3">
    <source>
        <dbReference type="Proteomes" id="UP000054837"/>
    </source>
</evidence>
<gene>
    <name evidence="2" type="ORF">AVL62_01120</name>
</gene>
<keyword evidence="3" id="KW-1185">Reference proteome</keyword>
<dbReference type="AlphaFoldDB" id="A0A0W8I5C6"/>
<dbReference type="EMBL" id="LQBL01000028">
    <property type="protein sequence ID" value="KUG53431.1"/>
    <property type="molecule type" value="Genomic_DNA"/>
</dbReference>